<evidence type="ECO:0000256" key="1">
    <source>
        <dbReference type="SAM" id="MobiDB-lite"/>
    </source>
</evidence>
<evidence type="ECO:0008006" key="4">
    <source>
        <dbReference type="Google" id="ProtNLM"/>
    </source>
</evidence>
<dbReference type="GeneID" id="91089551"/>
<dbReference type="Proteomes" id="UP000094043">
    <property type="component" value="Chromosome 7"/>
</dbReference>
<accession>A0AAJ8M3V3</accession>
<name>A0AAJ8M3V3_9TREE</name>
<evidence type="ECO:0000313" key="3">
    <source>
        <dbReference type="Proteomes" id="UP000094043"/>
    </source>
</evidence>
<protein>
    <recommendedName>
        <fullName evidence="4">cAMP-independent regulatory protein</fullName>
    </recommendedName>
</protein>
<evidence type="ECO:0000313" key="2">
    <source>
        <dbReference type="EMBL" id="WVN90107.1"/>
    </source>
</evidence>
<dbReference type="EMBL" id="CP143790">
    <property type="protein sequence ID" value="WVN90107.1"/>
    <property type="molecule type" value="Genomic_DNA"/>
</dbReference>
<feature type="compositionally biased region" description="Polar residues" evidence="1">
    <location>
        <begin position="98"/>
        <end position="110"/>
    </location>
</feature>
<reference evidence="2" key="3">
    <citation type="submission" date="2024-01" db="EMBL/GenBank/DDBJ databases">
        <authorList>
            <person name="Coelho M.A."/>
            <person name="David-Palma M."/>
            <person name="Shea T."/>
            <person name="Sun S."/>
            <person name="Cuomo C.A."/>
            <person name="Heitman J."/>
        </authorList>
    </citation>
    <scope>NUCLEOTIDE SEQUENCE</scope>
    <source>
        <strain evidence="2">CBS 7841</strain>
    </source>
</reference>
<dbReference type="PANTHER" id="PTHR28027:SF2">
    <property type="entry name" value="TRANSCRIPTIONAL REGULATOR MIT1"/>
    <property type="match status" value="1"/>
</dbReference>
<feature type="compositionally biased region" description="Low complexity" evidence="1">
    <location>
        <begin position="479"/>
        <end position="496"/>
    </location>
</feature>
<reference evidence="2" key="1">
    <citation type="submission" date="2016-06" db="EMBL/GenBank/DDBJ databases">
        <authorList>
            <person name="Cuomo C."/>
            <person name="Litvintseva A."/>
            <person name="Heitman J."/>
            <person name="Chen Y."/>
            <person name="Sun S."/>
            <person name="Springer D."/>
            <person name="Dromer F."/>
            <person name="Young S."/>
            <person name="Zeng Q."/>
            <person name="Chapman S."/>
            <person name="Gujja S."/>
            <person name="Saif S."/>
            <person name="Birren B."/>
        </authorList>
    </citation>
    <scope>NUCLEOTIDE SEQUENCE</scope>
    <source>
        <strain evidence="2">CBS 7841</strain>
    </source>
</reference>
<gene>
    <name evidence="2" type="ORF">L203_105342</name>
</gene>
<dbReference type="InterPro" id="IPR018608">
    <property type="entry name" value="Gti1/Pac2"/>
</dbReference>
<dbReference type="AlphaFoldDB" id="A0AAJ8M3V3"/>
<organism evidence="2 3">
    <name type="scientific">Cryptococcus depauperatus CBS 7841</name>
    <dbReference type="NCBI Taxonomy" id="1295531"/>
    <lineage>
        <taxon>Eukaryota</taxon>
        <taxon>Fungi</taxon>
        <taxon>Dikarya</taxon>
        <taxon>Basidiomycota</taxon>
        <taxon>Agaricomycotina</taxon>
        <taxon>Tremellomycetes</taxon>
        <taxon>Tremellales</taxon>
        <taxon>Cryptococcaceae</taxon>
        <taxon>Cryptococcus</taxon>
    </lineage>
</organism>
<proteinExistence type="predicted"/>
<dbReference type="PANTHER" id="PTHR28027">
    <property type="entry name" value="TRANSCRIPTIONAL REGULATOR MIT1"/>
    <property type="match status" value="1"/>
</dbReference>
<feature type="region of interest" description="Disordered" evidence="1">
    <location>
        <begin position="93"/>
        <end position="164"/>
    </location>
</feature>
<feature type="region of interest" description="Disordered" evidence="1">
    <location>
        <begin position="350"/>
        <end position="410"/>
    </location>
</feature>
<feature type="compositionally biased region" description="Polar residues" evidence="1">
    <location>
        <begin position="375"/>
        <end position="409"/>
    </location>
</feature>
<feature type="region of interest" description="Disordered" evidence="1">
    <location>
        <begin position="471"/>
        <end position="547"/>
    </location>
</feature>
<sequence>MSTPSSPISNLDPPFRGYIETTFDALLVFEAARRGMIPRVTRRLIERERGMVQSGAVFVFDEHESGIKRWTDGLVWSPSRILGNFLVYRETDKKATKGSGSPTQRSPTQRSPRDAFVNLVRPSSAAQQVDGQGEDAPPPLGQGALARPRSASDGGASIDRQKERQLVGSLTNSYKFKEGGLVKKVGGCGLRSPDVCVDHVGVNVIDGKLRTPATIPELASLEISPEYLHKQNFRFPPQVEVGADGIPRYRGEPEEPVSPITPTHNLSFQSFQHGPPSATREYYEMQNCVPQINTINSPRGPMSISLPSPHSMQGFSYMDPGSAGSVFYDPPGSANGVSFASRLVRQNSAGSVASNASAMRPGNGNGAARRYQPYGPTQGNNGNRDSTAPQQYQTAPQRRASGSDTQEYSPENYGKLKVSYIHSPSDPNGSYPNSNPVVIEPTMNSPTYPTYYTSWSSMPGSNTTSRLHPIRPPIPPGLSGIHGPPSSTGSGSNSEGQHSLVGQPPQRDWPHGHATWEMQGVPSPGYPPGLPIHPAHEDWRQNAGAMA</sequence>
<reference evidence="2" key="2">
    <citation type="journal article" date="2022" name="Elife">
        <title>Obligate sexual reproduction of a homothallic fungus closely related to the Cryptococcus pathogenic species complex.</title>
        <authorList>
            <person name="Passer A.R."/>
            <person name="Clancey S.A."/>
            <person name="Shea T."/>
            <person name="David-Palma M."/>
            <person name="Averette A.F."/>
            <person name="Boekhout T."/>
            <person name="Porcel B.M."/>
            <person name="Nowrousian M."/>
            <person name="Cuomo C.A."/>
            <person name="Sun S."/>
            <person name="Heitman J."/>
            <person name="Coelho M.A."/>
        </authorList>
    </citation>
    <scope>NUCLEOTIDE SEQUENCE</scope>
    <source>
        <strain evidence="2">CBS 7841</strain>
    </source>
</reference>
<dbReference type="RefSeq" id="XP_066070807.1">
    <property type="nucleotide sequence ID" value="XM_066214710.1"/>
</dbReference>
<keyword evidence="3" id="KW-1185">Reference proteome</keyword>
<dbReference type="KEGG" id="cdep:91089551"/>
<dbReference type="Pfam" id="PF09729">
    <property type="entry name" value="Gti1_Pac2"/>
    <property type="match status" value="1"/>
</dbReference>
<dbReference type="GO" id="GO:0003677">
    <property type="term" value="F:DNA binding"/>
    <property type="evidence" value="ECO:0007669"/>
    <property type="project" value="TreeGrafter"/>
</dbReference>